<evidence type="ECO:0008006" key="3">
    <source>
        <dbReference type="Google" id="ProtNLM"/>
    </source>
</evidence>
<keyword evidence="1" id="KW-0472">Membrane</keyword>
<protein>
    <recommendedName>
        <fullName evidence="3">PEFG-CTERM sorting domain-containing protein</fullName>
    </recommendedName>
</protein>
<dbReference type="NCBIfam" id="TIGR04296">
    <property type="entry name" value="PEFG-CTERM"/>
    <property type="match status" value="1"/>
</dbReference>
<keyword evidence="1" id="KW-0812">Transmembrane</keyword>
<dbReference type="AlphaFoldDB" id="A0A075I240"/>
<organism evidence="2">
    <name type="scientific">uncultured marine thaumarchaeote SAT1000_07_E02</name>
    <dbReference type="NCBI Taxonomy" id="1456363"/>
    <lineage>
        <taxon>Archaea</taxon>
        <taxon>Nitrososphaerota</taxon>
        <taxon>environmental samples</taxon>
    </lineage>
</organism>
<name>A0A075I240_9ARCH</name>
<sequence length="279" mass="31192">MHNSRIFCIILTLTLAISMIFQTAEAVDEITLSTSNDIYYNGDHVVIFGDVNTLFENLPITIQIYHETNLISVAQVPVAKDGTFVSSFYATGTKWKDEGTYVIRAQYTPTQIAETTFEFFGQAVNKSSAEYPVDIPNSGTFNVGYTIRGGEVKGITMNQERYSLLVETNVNSNGNLILKLPRESFDAKSDGTDETFIILISKRAFVSEIEYFDQVEYEEIAVSSDYRTIRIPLEKGDNWVEVIGTYVIPEFGSIVVIILVVAVSSAIIISKSKFSVRYN</sequence>
<evidence type="ECO:0000313" key="2">
    <source>
        <dbReference type="EMBL" id="AIF21984.1"/>
    </source>
</evidence>
<proteinExistence type="predicted"/>
<keyword evidence="1" id="KW-1133">Transmembrane helix</keyword>
<dbReference type="EMBL" id="KF901202">
    <property type="protein sequence ID" value="AIF21984.1"/>
    <property type="molecule type" value="Genomic_DNA"/>
</dbReference>
<accession>A0A075I240</accession>
<dbReference type="InterPro" id="IPR027560">
    <property type="entry name" value="PEFG-CTERM"/>
</dbReference>
<evidence type="ECO:0000256" key="1">
    <source>
        <dbReference type="SAM" id="Phobius"/>
    </source>
</evidence>
<feature type="transmembrane region" description="Helical" evidence="1">
    <location>
        <begin position="251"/>
        <end position="269"/>
    </location>
</feature>
<reference evidence="2" key="1">
    <citation type="journal article" date="2014" name="Genome Biol. Evol.">
        <title>Pangenome evidence for extensive interdomain horizontal transfer affecting lineage core and shell genes in uncultured planktonic thaumarchaeota and euryarchaeota.</title>
        <authorList>
            <person name="Deschamps P."/>
            <person name="Zivanovic Y."/>
            <person name="Moreira D."/>
            <person name="Rodriguez-Valera F."/>
            <person name="Lopez-Garcia P."/>
        </authorList>
    </citation>
    <scope>NUCLEOTIDE SEQUENCE</scope>
</reference>